<dbReference type="EMBL" id="CM056813">
    <property type="protein sequence ID" value="KAJ8640674.1"/>
    <property type="molecule type" value="Genomic_DNA"/>
</dbReference>
<dbReference type="Proteomes" id="UP001234297">
    <property type="component" value="Chromosome 5"/>
</dbReference>
<evidence type="ECO:0000313" key="2">
    <source>
        <dbReference type="Proteomes" id="UP001234297"/>
    </source>
</evidence>
<protein>
    <submittedName>
        <fullName evidence="1">Uncharacterized protein</fullName>
    </submittedName>
</protein>
<proteinExistence type="predicted"/>
<accession>A0ACC2M4R8</accession>
<reference evidence="1 2" key="1">
    <citation type="journal article" date="2022" name="Hortic Res">
        <title>A haplotype resolved chromosomal level avocado genome allows analysis of novel avocado genes.</title>
        <authorList>
            <person name="Nath O."/>
            <person name="Fletcher S.J."/>
            <person name="Hayward A."/>
            <person name="Shaw L.M."/>
            <person name="Masouleh A.K."/>
            <person name="Furtado A."/>
            <person name="Henry R.J."/>
            <person name="Mitter N."/>
        </authorList>
    </citation>
    <scope>NUCLEOTIDE SEQUENCE [LARGE SCALE GENOMIC DNA]</scope>
    <source>
        <strain evidence="2">cv. Hass</strain>
    </source>
</reference>
<organism evidence="1 2">
    <name type="scientific">Persea americana</name>
    <name type="common">Avocado</name>
    <dbReference type="NCBI Taxonomy" id="3435"/>
    <lineage>
        <taxon>Eukaryota</taxon>
        <taxon>Viridiplantae</taxon>
        <taxon>Streptophyta</taxon>
        <taxon>Embryophyta</taxon>
        <taxon>Tracheophyta</taxon>
        <taxon>Spermatophyta</taxon>
        <taxon>Magnoliopsida</taxon>
        <taxon>Magnoliidae</taxon>
        <taxon>Laurales</taxon>
        <taxon>Lauraceae</taxon>
        <taxon>Persea</taxon>
    </lineage>
</organism>
<keyword evidence="2" id="KW-1185">Reference proteome</keyword>
<evidence type="ECO:0000313" key="1">
    <source>
        <dbReference type="EMBL" id="KAJ8640674.1"/>
    </source>
</evidence>
<sequence>MTQALLSASLHLPLVRDVNPRKSTHARAQIPRTQIARITSSSFARGSPLFVQRTSSQRRSKSKAMSVSIRAEQSTKKGSSSLDVWLGRFAMVGFASAITVEIVTGKGLLENFGLTSPLPTVALAVTGLVGVLTAVFIFQSASKD</sequence>
<name>A0ACC2M4R8_PERAE</name>
<comment type="caution">
    <text evidence="1">The sequence shown here is derived from an EMBL/GenBank/DDBJ whole genome shotgun (WGS) entry which is preliminary data.</text>
</comment>
<gene>
    <name evidence="1" type="ORF">MRB53_017368</name>
</gene>